<dbReference type="AlphaFoldDB" id="A0A2P8HD22"/>
<dbReference type="Gene3D" id="3.30.530.20">
    <property type="match status" value="1"/>
</dbReference>
<evidence type="ECO:0000256" key="1">
    <source>
        <dbReference type="ARBA" id="ARBA00006817"/>
    </source>
</evidence>
<name>A0A2P8HD22_SACCR</name>
<dbReference type="Pfam" id="PF08327">
    <property type="entry name" value="AHSA1"/>
    <property type="match status" value="1"/>
</dbReference>
<dbReference type="EMBL" id="PYAX01000029">
    <property type="protein sequence ID" value="PSL44133.1"/>
    <property type="molecule type" value="Genomic_DNA"/>
</dbReference>
<comment type="caution">
    <text evidence="3">The sequence shown here is derived from an EMBL/GenBank/DDBJ whole genome shotgun (WGS) entry which is preliminary data.</text>
</comment>
<dbReference type="SUPFAM" id="SSF55961">
    <property type="entry name" value="Bet v1-like"/>
    <property type="match status" value="1"/>
</dbReference>
<keyword evidence="4" id="KW-1185">Reference proteome</keyword>
<dbReference type="Proteomes" id="UP000241118">
    <property type="component" value="Unassembled WGS sequence"/>
</dbReference>
<proteinExistence type="inferred from homology"/>
<protein>
    <submittedName>
        <fullName evidence="3">Uncharacterized protein YndB with AHSA1/START domain</fullName>
    </submittedName>
</protein>
<accession>A0A2P8HD22</accession>
<feature type="domain" description="Activator of Hsp90 ATPase homologue 1/2-like C-terminal" evidence="2">
    <location>
        <begin position="21"/>
        <end position="141"/>
    </location>
</feature>
<dbReference type="InterPro" id="IPR023393">
    <property type="entry name" value="START-like_dom_sf"/>
</dbReference>
<organism evidence="3 4">
    <name type="scientific">Saccharothrix carnea</name>
    <dbReference type="NCBI Taxonomy" id="1280637"/>
    <lineage>
        <taxon>Bacteria</taxon>
        <taxon>Bacillati</taxon>
        <taxon>Actinomycetota</taxon>
        <taxon>Actinomycetes</taxon>
        <taxon>Pseudonocardiales</taxon>
        <taxon>Pseudonocardiaceae</taxon>
        <taxon>Saccharothrix</taxon>
    </lineage>
</organism>
<comment type="similarity">
    <text evidence="1">Belongs to the AHA1 family.</text>
</comment>
<sequence length="161" mass="17971">MGNSRLELSPVVNTTMLIRRPPAEVFRAFTDPEVTTKIWFTKSSGPVEPGAELRWTWEMYDLSVTVRVKEFEQDRRFVIEWQNGPLPTTWEMRFTPYPDDTTKVDLTETGFGGDDPEAVVAWALGSMGGFSEVLAAAKALLEHDIVLTLVADRHPDGIGGS</sequence>
<dbReference type="OrthoDB" id="9803476at2"/>
<evidence type="ECO:0000259" key="2">
    <source>
        <dbReference type="Pfam" id="PF08327"/>
    </source>
</evidence>
<evidence type="ECO:0000313" key="4">
    <source>
        <dbReference type="Proteomes" id="UP000241118"/>
    </source>
</evidence>
<gene>
    <name evidence="3" type="ORF">B0I31_12945</name>
</gene>
<dbReference type="InterPro" id="IPR013538">
    <property type="entry name" value="ASHA1/2-like_C"/>
</dbReference>
<dbReference type="RefSeq" id="WP_106620443.1">
    <property type="nucleotide sequence ID" value="NZ_PYAX01000029.1"/>
</dbReference>
<reference evidence="3 4" key="1">
    <citation type="submission" date="2018-03" db="EMBL/GenBank/DDBJ databases">
        <title>Genomic Encyclopedia of Type Strains, Phase III (KMG-III): the genomes of soil and plant-associated and newly described type strains.</title>
        <authorList>
            <person name="Whitman W."/>
        </authorList>
    </citation>
    <scope>NUCLEOTIDE SEQUENCE [LARGE SCALE GENOMIC DNA]</scope>
    <source>
        <strain evidence="3 4">CGMCC 4.7097</strain>
    </source>
</reference>
<evidence type="ECO:0000313" key="3">
    <source>
        <dbReference type="EMBL" id="PSL44133.1"/>
    </source>
</evidence>
<dbReference type="CDD" id="cd08901">
    <property type="entry name" value="SRPBCC_CalC_Aha1-like_8"/>
    <property type="match status" value="1"/>
</dbReference>